<comment type="caution">
    <text evidence="3">The sequence shown here is derived from an EMBL/GenBank/DDBJ whole genome shotgun (WGS) entry which is preliminary data.</text>
</comment>
<organism evidence="3 4">
    <name type="scientific">Leptomonas pyrrhocoris</name>
    <name type="common">Firebug parasite</name>
    <dbReference type="NCBI Taxonomy" id="157538"/>
    <lineage>
        <taxon>Eukaryota</taxon>
        <taxon>Discoba</taxon>
        <taxon>Euglenozoa</taxon>
        <taxon>Kinetoplastea</taxon>
        <taxon>Metakinetoplastina</taxon>
        <taxon>Trypanosomatida</taxon>
        <taxon>Trypanosomatidae</taxon>
        <taxon>Leishmaniinae</taxon>
        <taxon>Leptomonas</taxon>
    </lineage>
</organism>
<dbReference type="OrthoDB" id="2021138at2759"/>
<dbReference type="CDD" id="cd07302">
    <property type="entry name" value="CHD"/>
    <property type="match status" value="1"/>
</dbReference>
<keyword evidence="4" id="KW-1185">Reference proteome</keyword>
<dbReference type="RefSeq" id="XP_015652049.1">
    <property type="nucleotide sequence ID" value="XM_015809374.1"/>
</dbReference>
<dbReference type="PANTHER" id="PTHR43081">
    <property type="entry name" value="ADENYLATE CYCLASE, TERMINAL-DIFFERENTIATION SPECIFIC-RELATED"/>
    <property type="match status" value="1"/>
</dbReference>
<protein>
    <submittedName>
        <fullName evidence="3">Adenylate cyclase-like protein</fullName>
    </submittedName>
</protein>
<dbReference type="SMART" id="SM00044">
    <property type="entry name" value="CYCc"/>
    <property type="match status" value="1"/>
</dbReference>
<dbReference type="EMBL" id="LGTL01000034">
    <property type="protein sequence ID" value="KPA73610.1"/>
    <property type="molecule type" value="Genomic_DNA"/>
</dbReference>
<reference evidence="3 4" key="1">
    <citation type="submission" date="2015-07" db="EMBL/GenBank/DDBJ databases">
        <title>High-quality genome of monoxenous trypanosomatid Leptomonas pyrrhocoris.</title>
        <authorList>
            <person name="Flegontov P."/>
            <person name="Butenko A."/>
            <person name="Firsov S."/>
            <person name="Vlcek C."/>
            <person name="Logacheva M.D."/>
            <person name="Field M."/>
            <person name="Filatov D."/>
            <person name="Flegontova O."/>
            <person name="Gerasimov E."/>
            <person name="Jackson A.P."/>
            <person name="Kelly S."/>
            <person name="Opperdoes F."/>
            <person name="O'Reilly A."/>
            <person name="Votypka J."/>
            <person name="Yurchenko V."/>
            <person name="Lukes J."/>
        </authorList>
    </citation>
    <scope>NUCLEOTIDE SEQUENCE [LARGE SCALE GENOMIC DNA]</scope>
    <source>
        <strain evidence="3">H10</strain>
    </source>
</reference>
<dbReference type="AlphaFoldDB" id="A0A0M9FPU1"/>
<sequence>MEALLRIMQHVVHADSAPAAITYSDQLSIQSLFTEYGAEFNADVMKKLEEPFLDACESYMASTGMWNVVVRAVLQELWSVYITGYWTAQPASGEHERHGGSAPDGKTPFCLMFTDIEASTRLWDSDPKVMGAAVRLHHKLVRGLIEDFGGYEVKTVGDSFIIAANTVTQALHIALGIQLELMAEPSAPDFRMVDSPQGAGDPACWREDALRVRVGVHYCADASAVYDSVHRRFDYYGPSVNCAARVEAAACGGQVLLSHEAYAQLQTEEDFDQVPVNSLFAEHLGQLVRAQEARGVAVTDPQLAACCRVGGAGHEVQNRSAVVARRRFLAARQQLQQQHNGSADAHQLQRGSHDAPVADTRDGQGPARVEGHFGADAARLAAAAGADGAFVSAHSTRPHRTLDGVLRRQCRLACAGLITGGRGGGDGVGDVGNGIDGPQASVGPAPAKRRHPYAPINKYSYIHSLPVVWSIRVRFHDLTFFLILSPSSSCFCLCHVLKKEHLCMQSAWKCGSFRIITTIML</sequence>
<evidence type="ECO:0000313" key="3">
    <source>
        <dbReference type="EMBL" id="KPA73610.1"/>
    </source>
</evidence>
<evidence type="ECO:0000313" key="4">
    <source>
        <dbReference type="Proteomes" id="UP000037923"/>
    </source>
</evidence>
<dbReference type="InterPro" id="IPR050697">
    <property type="entry name" value="Adenylyl/Guanylyl_Cyclase_3/4"/>
</dbReference>
<dbReference type="PANTHER" id="PTHR43081:SF1">
    <property type="entry name" value="ADENYLATE CYCLASE, TERMINAL-DIFFERENTIATION SPECIFIC"/>
    <property type="match status" value="1"/>
</dbReference>
<gene>
    <name evidence="3" type="ORF">ABB37_09742</name>
</gene>
<dbReference type="InterPro" id="IPR001054">
    <property type="entry name" value="A/G_cyclase"/>
</dbReference>
<dbReference type="Proteomes" id="UP000037923">
    <property type="component" value="Unassembled WGS sequence"/>
</dbReference>
<dbReference type="InterPro" id="IPR029787">
    <property type="entry name" value="Nucleotide_cyclase"/>
</dbReference>
<name>A0A0M9FPU1_LEPPY</name>
<accession>A0A0M9FPU1</accession>
<evidence type="ECO:0000256" key="1">
    <source>
        <dbReference type="SAM" id="MobiDB-lite"/>
    </source>
</evidence>
<dbReference type="SUPFAM" id="SSF55073">
    <property type="entry name" value="Nucleotide cyclase"/>
    <property type="match status" value="1"/>
</dbReference>
<dbReference type="GO" id="GO:0035556">
    <property type="term" value="P:intracellular signal transduction"/>
    <property type="evidence" value="ECO:0007669"/>
    <property type="project" value="InterPro"/>
</dbReference>
<dbReference type="GO" id="GO:0009190">
    <property type="term" value="P:cyclic nucleotide biosynthetic process"/>
    <property type="evidence" value="ECO:0007669"/>
    <property type="project" value="InterPro"/>
</dbReference>
<dbReference type="VEuPathDB" id="TriTrypDB:LpyrH10_34_0450"/>
<dbReference type="GeneID" id="26910025"/>
<evidence type="ECO:0000259" key="2">
    <source>
        <dbReference type="PROSITE" id="PS50125"/>
    </source>
</evidence>
<dbReference type="Gene3D" id="3.30.70.1230">
    <property type="entry name" value="Nucleotide cyclase"/>
    <property type="match status" value="1"/>
</dbReference>
<proteinExistence type="predicted"/>
<feature type="region of interest" description="Disordered" evidence="1">
    <location>
        <begin position="334"/>
        <end position="364"/>
    </location>
</feature>
<feature type="domain" description="Guanylate cyclase" evidence="2">
    <location>
        <begin position="110"/>
        <end position="247"/>
    </location>
</feature>
<dbReference type="PROSITE" id="PS50125">
    <property type="entry name" value="GUANYLATE_CYCLASE_2"/>
    <property type="match status" value="1"/>
</dbReference>
<dbReference type="Pfam" id="PF00211">
    <property type="entry name" value="Guanylate_cyc"/>
    <property type="match status" value="1"/>
</dbReference>